<evidence type="ECO:0000259" key="1">
    <source>
        <dbReference type="Pfam" id="PF21806"/>
    </source>
</evidence>
<dbReference type="Pfam" id="PF21806">
    <property type="entry name" value="DUF6879"/>
    <property type="match status" value="1"/>
</dbReference>
<evidence type="ECO:0000313" key="3">
    <source>
        <dbReference type="Proteomes" id="UP001501638"/>
    </source>
</evidence>
<name>A0ABN3KAE1_9ACTN</name>
<sequence>MFESFPGNSSERLDRKAYHQDFYRVFESGIRHLRKLERGQHFKEKGFASWEAFAAGEWEEALSLVEEKRKLYTEQFRDAADRGVLQRRLRVVEFPVTPYVQWEFHVLRLRVELGDNIRVIDARAISDIEMHRPVPEVVILGDRVMYEVLYDDGNAAGANRFTDPELIAETSTGFDTLYDRAEDFLGFFDREISPLPPPLVGDRVPAHHGQR</sequence>
<proteinExistence type="predicted"/>
<dbReference type="InterPro" id="IPR049244">
    <property type="entry name" value="DUF6879"/>
</dbReference>
<accession>A0ABN3KAE1</accession>
<gene>
    <name evidence="2" type="ORF">GCM10010405_42390</name>
</gene>
<dbReference type="EMBL" id="BAAASZ010000028">
    <property type="protein sequence ID" value="GAA2454071.1"/>
    <property type="molecule type" value="Genomic_DNA"/>
</dbReference>
<organism evidence="2 3">
    <name type="scientific">Streptomyces macrosporus</name>
    <dbReference type="NCBI Taxonomy" id="44032"/>
    <lineage>
        <taxon>Bacteria</taxon>
        <taxon>Bacillati</taxon>
        <taxon>Actinomycetota</taxon>
        <taxon>Actinomycetes</taxon>
        <taxon>Kitasatosporales</taxon>
        <taxon>Streptomycetaceae</taxon>
        <taxon>Streptomyces</taxon>
    </lineage>
</organism>
<reference evidence="2 3" key="1">
    <citation type="journal article" date="2019" name="Int. J. Syst. Evol. Microbiol.">
        <title>The Global Catalogue of Microorganisms (GCM) 10K type strain sequencing project: providing services to taxonomists for standard genome sequencing and annotation.</title>
        <authorList>
            <consortium name="The Broad Institute Genomics Platform"/>
            <consortium name="The Broad Institute Genome Sequencing Center for Infectious Disease"/>
            <person name="Wu L."/>
            <person name="Ma J."/>
        </authorList>
    </citation>
    <scope>NUCLEOTIDE SEQUENCE [LARGE SCALE GENOMIC DNA]</scope>
    <source>
        <strain evidence="2 3">JCM 6305</strain>
    </source>
</reference>
<dbReference type="RefSeq" id="WP_344325886.1">
    <property type="nucleotide sequence ID" value="NZ_BAAASZ010000028.1"/>
</dbReference>
<keyword evidence="3" id="KW-1185">Reference proteome</keyword>
<comment type="caution">
    <text evidence="2">The sequence shown here is derived from an EMBL/GenBank/DDBJ whole genome shotgun (WGS) entry which is preliminary data.</text>
</comment>
<feature type="domain" description="DUF6879" evidence="1">
    <location>
        <begin position="21"/>
        <end position="188"/>
    </location>
</feature>
<dbReference type="Proteomes" id="UP001501638">
    <property type="component" value="Unassembled WGS sequence"/>
</dbReference>
<protein>
    <recommendedName>
        <fullName evidence="1">DUF6879 domain-containing protein</fullName>
    </recommendedName>
</protein>
<evidence type="ECO:0000313" key="2">
    <source>
        <dbReference type="EMBL" id="GAA2454071.1"/>
    </source>
</evidence>